<evidence type="ECO:0000256" key="1">
    <source>
        <dbReference type="SAM" id="MobiDB-lite"/>
    </source>
</evidence>
<reference evidence="3" key="1">
    <citation type="journal article" date="2018" name="DNA Res.">
        <title>Multiple hybrid de novo genome assembly of finger millet, an orphan allotetraploid crop.</title>
        <authorList>
            <person name="Hatakeyama M."/>
            <person name="Aluri S."/>
            <person name="Balachadran M.T."/>
            <person name="Sivarajan S.R."/>
            <person name="Patrignani A."/>
            <person name="Gruter S."/>
            <person name="Poveda L."/>
            <person name="Shimizu-Inatsugi R."/>
            <person name="Baeten J."/>
            <person name="Francoijs K.J."/>
            <person name="Nataraja K.N."/>
            <person name="Reddy Y.A.N."/>
            <person name="Phadnis S."/>
            <person name="Ravikumar R.L."/>
            <person name="Schlapbach R."/>
            <person name="Sreeman S.M."/>
            <person name="Shimizu K.K."/>
        </authorList>
    </citation>
    <scope>NUCLEOTIDE SEQUENCE</scope>
</reference>
<dbReference type="AlphaFoldDB" id="A0AAV5EP81"/>
<dbReference type="Proteomes" id="UP001054889">
    <property type="component" value="Unassembled WGS sequence"/>
</dbReference>
<dbReference type="EMBL" id="BQKI01000077">
    <property type="protein sequence ID" value="GJN24558.1"/>
    <property type="molecule type" value="Genomic_DNA"/>
</dbReference>
<feature type="region of interest" description="Disordered" evidence="1">
    <location>
        <begin position="426"/>
        <end position="446"/>
    </location>
</feature>
<evidence type="ECO:0000259" key="2">
    <source>
        <dbReference type="Pfam" id="PF07762"/>
    </source>
</evidence>
<evidence type="ECO:0000313" key="3">
    <source>
        <dbReference type="EMBL" id="GJN24558.1"/>
    </source>
</evidence>
<protein>
    <recommendedName>
        <fullName evidence="2">DUF1618 domain-containing protein</fullName>
    </recommendedName>
</protein>
<organism evidence="3 4">
    <name type="scientific">Eleusine coracana subsp. coracana</name>
    <dbReference type="NCBI Taxonomy" id="191504"/>
    <lineage>
        <taxon>Eukaryota</taxon>
        <taxon>Viridiplantae</taxon>
        <taxon>Streptophyta</taxon>
        <taxon>Embryophyta</taxon>
        <taxon>Tracheophyta</taxon>
        <taxon>Spermatophyta</taxon>
        <taxon>Magnoliopsida</taxon>
        <taxon>Liliopsida</taxon>
        <taxon>Poales</taxon>
        <taxon>Poaceae</taxon>
        <taxon>PACMAD clade</taxon>
        <taxon>Chloridoideae</taxon>
        <taxon>Cynodonteae</taxon>
        <taxon>Eleusininae</taxon>
        <taxon>Eleusine</taxon>
    </lineage>
</organism>
<dbReference type="PANTHER" id="PTHR33086">
    <property type="entry name" value="OS05G0468200 PROTEIN-RELATED"/>
    <property type="match status" value="1"/>
</dbReference>
<dbReference type="PANTHER" id="PTHR33086:SF52">
    <property type="entry name" value="OS09G0128900 PROTEIN"/>
    <property type="match status" value="1"/>
</dbReference>
<proteinExistence type="predicted"/>
<gene>
    <name evidence="3" type="primary">gb12306</name>
    <name evidence="3" type="ORF">PR202_gb12306</name>
</gene>
<evidence type="ECO:0000313" key="4">
    <source>
        <dbReference type="Proteomes" id="UP001054889"/>
    </source>
</evidence>
<sequence>MEGGPIDSPSEVLVDRFVPLIDEIAQVIQEGGGQPLVVATSSALKDVPPSLRQRVMLEEVLQYREAVEEPAAAIVRERKALRPSAGEKLAVAFSGNDDPFIYGEALDGVEIQLDHIAQAPEISHLALRVSWPPSSRFRSFPPGGLIISTDRNMLLLYVGPYRPGISSQGFYLVYDARANSIAVIPPLPSRSLSMFSQCGIGTGGAILFHGVPGEYLLAELFLQRNRGRTSNKATLFMWRSSGGAVSCCWTQKEVTLPLPSGTTVRAGIEGRGLPVVHRSMCCIERGGGQMLKFVSVNGYGKCQDHRGLTINCWTTSVMVPQWQNVFSFRYGELEADSAVEFPRLMPTYPMLSIVDDIVMYITVAADLESTNGRPEDRGRYMLSLDTSRGRILSSFKLPATSGRVPVNILASTVSCYMKKTNLVSEVQHKHQKETDSSSSSAPTSAV</sequence>
<comment type="caution">
    <text evidence="3">The sequence shown here is derived from an EMBL/GenBank/DDBJ whole genome shotgun (WGS) entry which is preliminary data.</text>
</comment>
<feature type="domain" description="DUF1618" evidence="2">
    <location>
        <begin position="255"/>
        <end position="360"/>
    </location>
</feature>
<reference evidence="3" key="2">
    <citation type="submission" date="2021-12" db="EMBL/GenBank/DDBJ databases">
        <title>Resequencing data analysis of finger millet.</title>
        <authorList>
            <person name="Hatakeyama M."/>
            <person name="Aluri S."/>
            <person name="Balachadran M.T."/>
            <person name="Sivarajan S.R."/>
            <person name="Poveda L."/>
            <person name="Shimizu-Inatsugi R."/>
            <person name="Schlapbach R."/>
            <person name="Sreeman S.M."/>
            <person name="Shimizu K.K."/>
        </authorList>
    </citation>
    <scope>NUCLEOTIDE SEQUENCE</scope>
</reference>
<name>A0AAV5EP81_ELECO</name>
<accession>A0AAV5EP81</accession>
<keyword evidence="4" id="KW-1185">Reference proteome</keyword>
<feature type="compositionally biased region" description="Basic and acidic residues" evidence="1">
    <location>
        <begin position="426"/>
        <end position="435"/>
    </location>
</feature>
<dbReference type="Pfam" id="PF07762">
    <property type="entry name" value="DUF1618"/>
    <property type="match status" value="1"/>
</dbReference>
<dbReference type="InterPro" id="IPR011676">
    <property type="entry name" value="DUF1618"/>
</dbReference>